<dbReference type="SUPFAM" id="SSF56219">
    <property type="entry name" value="DNase I-like"/>
    <property type="match status" value="1"/>
</dbReference>
<dbReference type="OrthoDB" id="416119at2759"/>
<dbReference type="AlphaFoldDB" id="A0A9P5ZGH8"/>
<dbReference type="EMBL" id="MU154748">
    <property type="protein sequence ID" value="KAF9487812.1"/>
    <property type="molecule type" value="Genomic_DNA"/>
</dbReference>
<keyword evidence="6" id="KW-0464">Manganese</keyword>
<feature type="site" description="Important for catalytic activity" evidence="7">
    <location>
        <position position="271"/>
    </location>
</feature>
<feature type="site" description="Transition state stabilizer" evidence="7">
    <location>
        <position position="212"/>
    </location>
</feature>
<comment type="caution">
    <text evidence="10">The sequence shown here is derived from an EMBL/GenBank/DDBJ whole genome shotgun (WGS) entry which is preliminary data.</text>
</comment>
<feature type="active site" evidence="5">
    <location>
        <position position="176"/>
    </location>
</feature>
<sequence>MSIGLQEVGKVSHSEKGSSCTLSGNMNYPGKQGEGTSDNSTQQKGQRAKPKKKWTRAGITITSLNIKGYGQSGQNSKWMHINQIMHDKKIAVLSVQETHMDEDRKDKIEHLFGQRLKILASADAESPTQRAGVAIVLNKSFLNVGTAMTKEIVPGWAMWVQLDWNGGDTLMILVVYAPNAPTENASSWGKITDYFVNHPRIKRPNVMMGDLNMVEDAIDRYSMHMDNRTQVQVLNNLKADLHLVDGWRDAHPGTKCYTFQQLNGSSKSRIDRIYIKQNMKVKSDNWRMEHSGIVNTDHWMVLAKISNGRGPAIGKG</sequence>
<evidence type="ECO:0000256" key="6">
    <source>
        <dbReference type="PIRSR" id="PIRSR604808-2"/>
    </source>
</evidence>
<feature type="compositionally biased region" description="Polar residues" evidence="8">
    <location>
        <begin position="17"/>
        <end position="26"/>
    </location>
</feature>
<keyword evidence="11" id="KW-1185">Reference proteome</keyword>
<feature type="binding site" evidence="6">
    <location>
        <position position="297"/>
    </location>
    <ligand>
        <name>Mg(2+)</name>
        <dbReference type="ChEBI" id="CHEBI:18420"/>
        <label>1</label>
    </ligand>
</feature>
<feature type="binding site" evidence="6">
    <location>
        <position position="65"/>
    </location>
    <ligand>
        <name>Mg(2+)</name>
        <dbReference type="ChEBI" id="CHEBI:18420"/>
        <label>1</label>
    </ligand>
</feature>
<feature type="active site" description="Proton acceptor" evidence="5">
    <location>
        <position position="298"/>
    </location>
</feature>
<feature type="active site" description="Proton donor/acceptor" evidence="5">
    <location>
        <position position="210"/>
    </location>
</feature>
<keyword evidence="2 6" id="KW-0479">Metal-binding</keyword>
<dbReference type="Gene3D" id="3.60.10.10">
    <property type="entry name" value="Endonuclease/exonuclease/phosphatase"/>
    <property type="match status" value="1"/>
</dbReference>
<feature type="binding site" evidence="6">
    <location>
        <position position="210"/>
    </location>
    <ligand>
        <name>Mg(2+)</name>
        <dbReference type="ChEBI" id="CHEBI:18420"/>
        <label>2</label>
    </ligand>
</feature>
<dbReference type="Pfam" id="PF03372">
    <property type="entry name" value="Exo_endo_phos"/>
    <property type="match status" value="1"/>
</dbReference>
<dbReference type="GO" id="GO:0006284">
    <property type="term" value="P:base-excision repair"/>
    <property type="evidence" value="ECO:0007669"/>
    <property type="project" value="TreeGrafter"/>
</dbReference>
<dbReference type="GO" id="GO:0005634">
    <property type="term" value="C:nucleus"/>
    <property type="evidence" value="ECO:0007669"/>
    <property type="project" value="TreeGrafter"/>
</dbReference>
<feature type="domain" description="Endonuclease/exonuclease/phosphatase" evidence="9">
    <location>
        <begin position="75"/>
        <end position="282"/>
    </location>
</feature>
<evidence type="ECO:0000256" key="2">
    <source>
        <dbReference type="ARBA" id="ARBA00022723"/>
    </source>
</evidence>
<dbReference type="GO" id="GO:0003906">
    <property type="term" value="F:DNA-(apurinic or apyrimidinic site) endonuclease activity"/>
    <property type="evidence" value="ECO:0007669"/>
    <property type="project" value="TreeGrafter"/>
</dbReference>
<proteinExistence type="inferred from homology"/>
<comment type="similarity">
    <text evidence="1">Belongs to the DNA repair enzymes AP/ExoA family.</text>
</comment>
<evidence type="ECO:0000256" key="4">
    <source>
        <dbReference type="ARBA" id="ARBA00022842"/>
    </source>
</evidence>
<evidence type="ECO:0000259" key="9">
    <source>
        <dbReference type="Pfam" id="PF03372"/>
    </source>
</evidence>
<dbReference type="Proteomes" id="UP000807025">
    <property type="component" value="Unassembled WGS sequence"/>
</dbReference>
<dbReference type="InterPro" id="IPR005135">
    <property type="entry name" value="Endo/exonuclease/phosphatase"/>
</dbReference>
<keyword evidence="4 6" id="KW-0460">Magnesium</keyword>
<gene>
    <name evidence="10" type="ORF">BDN71DRAFT_1436574</name>
</gene>
<feature type="binding site" evidence="6">
    <location>
        <position position="298"/>
    </location>
    <ligand>
        <name>Mg(2+)</name>
        <dbReference type="ChEBI" id="CHEBI:18420"/>
        <label>1</label>
    </ligand>
</feature>
<dbReference type="GO" id="GO:0046872">
    <property type="term" value="F:metal ion binding"/>
    <property type="evidence" value="ECO:0007669"/>
    <property type="project" value="UniProtKB-KW"/>
</dbReference>
<feature type="site" description="Interaction with DNA substrate" evidence="7">
    <location>
        <position position="298"/>
    </location>
</feature>
<dbReference type="InterPro" id="IPR004808">
    <property type="entry name" value="AP_endonuc_1"/>
</dbReference>
<protein>
    <submittedName>
        <fullName evidence="10">DNase I-like protein</fullName>
    </submittedName>
</protein>
<feature type="region of interest" description="Disordered" evidence="8">
    <location>
        <begin position="1"/>
        <end position="54"/>
    </location>
</feature>
<feature type="binding site" evidence="6">
    <location>
        <position position="212"/>
    </location>
    <ligand>
        <name>Mg(2+)</name>
        <dbReference type="ChEBI" id="CHEBI:18420"/>
        <label>2</label>
    </ligand>
</feature>
<evidence type="ECO:0000256" key="3">
    <source>
        <dbReference type="ARBA" id="ARBA00022801"/>
    </source>
</evidence>
<evidence type="ECO:0000313" key="10">
    <source>
        <dbReference type="EMBL" id="KAF9487812.1"/>
    </source>
</evidence>
<accession>A0A9P5ZGH8</accession>
<evidence type="ECO:0000256" key="7">
    <source>
        <dbReference type="PIRSR" id="PIRSR604808-3"/>
    </source>
</evidence>
<dbReference type="GO" id="GO:0008311">
    <property type="term" value="F:double-stranded DNA 3'-5' DNA exonuclease activity"/>
    <property type="evidence" value="ECO:0007669"/>
    <property type="project" value="TreeGrafter"/>
</dbReference>
<evidence type="ECO:0000256" key="5">
    <source>
        <dbReference type="PIRSR" id="PIRSR604808-1"/>
    </source>
</evidence>
<dbReference type="InterPro" id="IPR036691">
    <property type="entry name" value="Endo/exonu/phosph_ase_sf"/>
</dbReference>
<feature type="binding site" evidence="6">
    <location>
        <position position="97"/>
    </location>
    <ligand>
        <name>Mg(2+)</name>
        <dbReference type="ChEBI" id="CHEBI:18420"/>
        <label>1</label>
    </ligand>
</feature>
<keyword evidence="3" id="KW-0378">Hydrolase</keyword>
<evidence type="ECO:0000256" key="8">
    <source>
        <dbReference type="SAM" id="MobiDB-lite"/>
    </source>
</evidence>
<evidence type="ECO:0000256" key="1">
    <source>
        <dbReference type="ARBA" id="ARBA00007092"/>
    </source>
</evidence>
<dbReference type="GO" id="GO:0008081">
    <property type="term" value="F:phosphoric diester hydrolase activity"/>
    <property type="evidence" value="ECO:0007669"/>
    <property type="project" value="TreeGrafter"/>
</dbReference>
<feature type="compositionally biased region" description="Polar residues" evidence="8">
    <location>
        <begin position="34"/>
        <end position="45"/>
    </location>
</feature>
<name>A0A9P5ZGH8_PLEER</name>
<evidence type="ECO:0000313" key="11">
    <source>
        <dbReference type="Proteomes" id="UP000807025"/>
    </source>
</evidence>
<comment type="cofactor">
    <cofactor evidence="6">
        <name>Mg(2+)</name>
        <dbReference type="ChEBI" id="CHEBI:18420"/>
    </cofactor>
    <cofactor evidence="6">
        <name>Mn(2+)</name>
        <dbReference type="ChEBI" id="CHEBI:29035"/>
    </cofactor>
    <text evidence="6">Probably binds two magnesium or manganese ions per subunit.</text>
</comment>
<organism evidence="10 11">
    <name type="scientific">Pleurotus eryngii</name>
    <name type="common">Boletus of the steppes</name>
    <dbReference type="NCBI Taxonomy" id="5323"/>
    <lineage>
        <taxon>Eukaryota</taxon>
        <taxon>Fungi</taxon>
        <taxon>Dikarya</taxon>
        <taxon>Basidiomycota</taxon>
        <taxon>Agaricomycotina</taxon>
        <taxon>Agaricomycetes</taxon>
        <taxon>Agaricomycetidae</taxon>
        <taxon>Agaricales</taxon>
        <taxon>Pleurotineae</taxon>
        <taxon>Pleurotaceae</taxon>
        <taxon>Pleurotus</taxon>
    </lineage>
</organism>
<dbReference type="CDD" id="cd09076">
    <property type="entry name" value="L1-EN"/>
    <property type="match status" value="1"/>
</dbReference>
<dbReference type="PANTHER" id="PTHR22748">
    <property type="entry name" value="AP ENDONUCLEASE"/>
    <property type="match status" value="1"/>
</dbReference>
<reference evidence="10" key="1">
    <citation type="submission" date="2020-11" db="EMBL/GenBank/DDBJ databases">
        <authorList>
            <consortium name="DOE Joint Genome Institute"/>
            <person name="Ahrendt S."/>
            <person name="Riley R."/>
            <person name="Andreopoulos W."/>
            <person name="Labutti K."/>
            <person name="Pangilinan J."/>
            <person name="Ruiz-Duenas F.J."/>
            <person name="Barrasa J.M."/>
            <person name="Sanchez-Garcia M."/>
            <person name="Camarero S."/>
            <person name="Miyauchi S."/>
            <person name="Serrano A."/>
            <person name="Linde D."/>
            <person name="Babiker R."/>
            <person name="Drula E."/>
            <person name="Ayuso-Fernandez I."/>
            <person name="Pacheco R."/>
            <person name="Padilla G."/>
            <person name="Ferreira P."/>
            <person name="Barriuso J."/>
            <person name="Kellner H."/>
            <person name="Castanera R."/>
            <person name="Alfaro M."/>
            <person name="Ramirez L."/>
            <person name="Pisabarro A.G."/>
            <person name="Kuo A."/>
            <person name="Tritt A."/>
            <person name="Lipzen A."/>
            <person name="He G."/>
            <person name="Yan M."/>
            <person name="Ng V."/>
            <person name="Cullen D."/>
            <person name="Martin F."/>
            <person name="Rosso M.-N."/>
            <person name="Henrissat B."/>
            <person name="Hibbett D."/>
            <person name="Martinez A.T."/>
            <person name="Grigoriev I.V."/>
        </authorList>
    </citation>
    <scope>NUCLEOTIDE SEQUENCE</scope>
    <source>
        <strain evidence="10">ATCC 90797</strain>
    </source>
</reference>
<dbReference type="PANTHER" id="PTHR22748:SF6">
    <property type="entry name" value="DNA-(APURINIC OR APYRIMIDINIC SITE) ENDONUCLEASE"/>
    <property type="match status" value="1"/>
</dbReference>